<sequence length="169" mass="18471">MPPIVPLVLWTSTLLAASGLLAVTSNSTTQGTSANHRVYNACSIIPNETYNADSTAANTSVEWHLYDYCRFYHSNLGVRLSGTALKVNRCCRVCCKVTVSLGRISKHYLSDQHAPFGFPCGPNKFKHRSVATGCLEQGRRGAQGRTSSEAELRTPAAPDRTGRVYNFCK</sequence>
<dbReference type="AlphaFoldDB" id="A0A0K8RH58"/>
<feature type="signal peptide" evidence="1">
    <location>
        <begin position="1"/>
        <end position="22"/>
    </location>
</feature>
<evidence type="ECO:0000256" key="1">
    <source>
        <dbReference type="SAM" id="SignalP"/>
    </source>
</evidence>
<feature type="chain" id="PRO_5005517554" evidence="1">
    <location>
        <begin position="23"/>
        <end position="169"/>
    </location>
</feature>
<protein>
    <submittedName>
        <fullName evidence="2">Putative ixostatin</fullName>
    </submittedName>
</protein>
<accession>A0A0K8RH58</accession>
<evidence type="ECO:0000313" key="2">
    <source>
        <dbReference type="EMBL" id="JAA70416.1"/>
    </source>
</evidence>
<proteinExistence type="evidence at transcript level"/>
<name>A0A0K8RH58_IXORI</name>
<organism evidence="2">
    <name type="scientific">Ixodes ricinus</name>
    <name type="common">Common tick</name>
    <name type="synonym">Acarus ricinus</name>
    <dbReference type="NCBI Taxonomy" id="34613"/>
    <lineage>
        <taxon>Eukaryota</taxon>
        <taxon>Metazoa</taxon>
        <taxon>Ecdysozoa</taxon>
        <taxon>Arthropoda</taxon>
        <taxon>Chelicerata</taxon>
        <taxon>Arachnida</taxon>
        <taxon>Acari</taxon>
        <taxon>Parasitiformes</taxon>
        <taxon>Ixodida</taxon>
        <taxon>Ixodoidea</taxon>
        <taxon>Ixodidae</taxon>
        <taxon>Ixodinae</taxon>
        <taxon>Ixodes</taxon>
    </lineage>
</organism>
<keyword evidence="1" id="KW-0732">Signal</keyword>
<dbReference type="EMBL" id="GADI01003392">
    <property type="protein sequence ID" value="JAA70416.1"/>
    <property type="molecule type" value="mRNA"/>
</dbReference>
<reference evidence="2" key="1">
    <citation type="submission" date="2012-12" db="EMBL/GenBank/DDBJ databases">
        <title>Identification and characterization of a phenylalanine ammonia-lyase gene family in Isatis indigotica Fort.</title>
        <authorList>
            <person name="Liu Q."/>
            <person name="Chen J."/>
            <person name="Zhou X."/>
            <person name="Di P."/>
            <person name="Xiao Y."/>
            <person name="Xuan H."/>
            <person name="Zhang L."/>
            <person name="Chen W."/>
        </authorList>
    </citation>
    <scope>NUCLEOTIDE SEQUENCE</scope>
    <source>
        <tissue evidence="2">Salivary gland</tissue>
    </source>
</reference>